<accession>A0A1Y1UW93</accession>
<dbReference type="Proteomes" id="UP000193719">
    <property type="component" value="Unassembled WGS sequence"/>
</dbReference>
<evidence type="ECO:0000313" key="2">
    <source>
        <dbReference type="Proteomes" id="UP000193719"/>
    </source>
</evidence>
<feature type="non-terminal residue" evidence="1">
    <location>
        <position position="1"/>
    </location>
</feature>
<sequence length="110" mass="13182">NFYGVSYSNLKSLIKKDYRFPFFHIFDVYIGKYQNGYNDRKKYINIIVTYDIMGVVQCVSKDYTYSSSKTERKEYKKNGHNPYLPPNCSFGRNPPVELWNEFFHLLKHLT</sequence>
<reference evidence="1 2" key="2">
    <citation type="submission" date="2016-08" db="EMBL/GenBank/DDBJ databases">
        <title>Pervasive Adenine N6-methylation of Active Genes in Fungi.</title>
        <authorList>
            <consortium name="DOE Joint Genome Institute"/>
            <person name="Mondo S.J."/>
            <person name="Dannebaum R.O."/>
            <person name="Kuo R.C."/>
            <person name="Labutti K."/>
            <person name="Haridas S."/>
            <person name="Kuo A."/>
            <person name="Salamov A."/>
            <person name="Ahrendt S.R."/>
            <person name="Lipzen A."/>
            <person name="Sullivan W."/>
            <person name="Andreopoulos W.B."/>
            <person name="Clum A."/>
            <person name="Lindquist E."/>
            <person name="Daum C."/>
            <person name="Ramamoorthy G.K."/>
            <person name="Gryganskyi A."/>
            <person name="Culley D."/>
            <person name="Magnuson J.K."/>
            <person name="James T.Y."/>
            <person name="O'Malley M.A."/>
            <person name="Stajich J.E."/>
            <person name="Spatafora J.W."/>
            <person name="Visel A."/>
            <person name="Grigoriev I.V."/>
        </authorList>
    </citation>
    <scope>NUCLEOTIDE SEQUENCE [LARGE SCALE GENOMIC DNA]</scope>
    <source>
        <strain evidence="2">finn</strain>
    </source>
</reference>
<proteinExistence type="predicted"/>
<keyword evidence="2" id="KW-1185">Reference proteome</keyword>
<reference evidence="1 2" key="1">
    <citation type="submission" date="2016-08" db="EMBL/GenBank/DDBJ databases">
        <title>Genomes of anaerobic fungi encode conserved fungal cellulosomes for biomass hydrolysis.</title>
        <authorList>
            <consortium name="DOE Joint Genome Institute"/>
            <person name="Haitjema C.H."/>
            <person name="Gilmore S.P."/>
            <person name="Henske J.K."/>
            <person name="Solomon K.V."/>
            <person name="De Groot R."/>
            <person name="Kuo A."/>
            <person name="Mondo S.J."/>
            <person name="Salamov A.A."/>
            <person name="Labutti K."/>
            <person name="Zhao Z."/>
            <person name="Chiniquy J."/>
            <person name="Barry K."/>
            <person name="Brewer H.M."/>
            <person name="Purvine S.O."/>
            <person name="Wright A.T."/>
            <person name="Boxma B."/>
            <person name="Van Alen T."/>
            <person name="Hackstein J.H."/>
            <person name="Baker S.E."/>
            <person name="Grigoriev I.V."/>
            <person name="O'Malley M.A."/>
        </authorList>
    </citation>
    <scope>NUCLEOTIDE SEQUENCE [LARGE SCALE GENOMIC DNA]</scope>
    <source>
        <strain evidence="2">finn</strain>
    </source>
</reference>
<organism evidence="1 2">
    <name type="scientific">Piromyces finnis</name>
    <dbReference type="NCBI Taxonomy" id="1754191"/>
    <lineage>
        <taxon>Eukaryota</taxon>
        <taxon>Fungi</taxon>
        <taxon>Fungi incertae sedis</taxon>
        <taxon>Chytridiomycota</taxon>
        <taxon>Chytridiomycota incertae sedis</taxon>
        <taxon>Neocallimastigomycetes</taxon>
        <taxon>Neocallimastigales</taxon>
        <taxon>Neocallimastigaceae</taxon>
        <taxon>Piromyces</taxon>
    </lineage>
</organism>
<protein>
    <submittedName>
        <fullName evidence="1">Uncharacterized protein</fullName>
    </submittedName>
</protein>
<dbReference type="AlphaFoldDB" id="A0A1Y1UW93"/>
<evidence type="ECO:0000313" key="1">
    <source>
        <dbReference type="EMBL" id="ORX42382.1"/>
    </source>
</evidence>
<name>A0A1Y1UW93_9FUNG</name>
<gene>
    <name evidence="1" type="ORF">BCR36DRAFT_307149</name>
</gene>
<dbReference type="EMBL" id="MCFH01000065">
    <property type="protein sequence ID" value="ORX42382.1"/>
    <property type="molecule type" value="Genomic_DNA"/>
</dbReference>
<comment type="caution">
    <text evidence="1">The sequence shown here is derived from an EMBL/GenBank/DDBJ whole genome shotgun (WGS) entry which is preliminary data.</text>
</comment>